<reference evidence="6" key="1">
    <citation type="journal article" date="2014" name="Sci. Data">
        <title>Genomes of diverse isolates of the marine cyanobacterium Prochlorococcus.</title>
        <authorList>
            <person name="Biller S."/>
            <person name="Berube P."/>
            <person name="Thompson J."/>
            <person name="Kelly L."/>
            <person name="Roggensack S."/>
            <person name="Awad L."/>
            <person name="Roache-Johnson K."/>
            <person name="Ding H."/>
            <person name="Giovannoni S.J."/>
            <person name="Moore L.R."/>
            <person name="Chisholm S.W."/>
        </authorList>
    </citation>
    <scope>NUCLEOTIDE SEQUENCE [LARGE SCALE GENOMIC DNA]</scope>
</reference>
<sequence>MQKILKDIQDGTFAKNFVEECDKNKPLMTKLREENSKHEIEKVGKGLRSMFSWLK</sequence>
<evidence type="ECO:0000259" key="4">
    <source>
        <dbReference type="PROSITE" id="PS51851"/>
    </source>
</evidence>
<comment type="caution">
    <text evidence="3">Lacks conserved residue(s) required for the propagation of feature annotation.</text>
</comment>
<dbReference type="Gene3D" id="6.10.240.10">
    <property type="match status" value="1"/>
</dbReference>
<dbReference type="SUPFAM" id="SSF48179">
    <property type="entry name" value="6-phosphogluconate dehydrogenase C-terminal domain-like"/>
    <property type="match status" value="1"/>
</dbReference>
<dbReference type="Proteomes" id="UP000030481">
    <property type="component" value="Unassembled WGS sequence"/>
</dbReference>
<evidence type="ECO:0000256" key="2">
    <source>
        <dbReference type="ARBA" id="ARBA00050044"/>
    </source>
</evidence>
<gene>
    <name evidence="5" type="ORF">EV01_0363</name>
</gene>
<keyword evidence="3" id="KW-0028">Amino-acid biosynthesis</keyword>
<dbReference type="GO" id="GO:0009097">
    <property type="term" value="P:isoleucine biosynthetic process"/>
    <property type="evidence" value="ECO:0007669"/>
    <property type="project" value="UniProtKB-UniRule"/>
</dbReference>
<name>A0A0A2BCG3_PROMR</name>
<organism evidence="5 6">
    <name type="scientific">Prochlorococcus marinus str. MIT 9401</name>
    <dbReference type="NCBI Taxonomy" id="167551"/>
    <lineage>
        <taxon>Bacteria</taxon>
        <taxon>Bacillati</taxon>
        <taxon>Cyanobacteriota</taxon>
        <taxon>Cyanophyceae</taxon>
        <taxon>Synechococcales</taxon>
        <taxon>Prochlorococcaceae</taxon>
        <taxon>Prochlorococcus</taxon>
    </lineage>
</organism>
<dbReference type="AlphaFoldDB" id="A0A0A2BCG3"/>
<dbReference type="PROSITE" id="PS51851">
    <property type="entry name" value="KARI_C"/>
    <property type="match status" value="1"/>
</dbReference>
<evidence type="ECO:0000256" key="1">
    <source>
        <dbReference type="ARBA" id="ARBA00050043"/>
    </source>
</evidence>
<dbReference type="GO" id="GO:0009099">
    <property type="term" value="P:L-valine biosynthetic process"/>
    <property type="evidence" value="ECO:0007669"/>
    <property type="project" value="UniProtKB-UniRule"/>
</dbReference>
<feature type="domain" description="KARI C-terminal knotted" evidence="4">
    <location>
        <begin position="1"/>
        <end position="54"/>
    </location>
</feature>
<keyword evidence="5" id="KW-0413">Isomerase</keyword>
<comment type="similarity">
    <text evidence="3">Belongs to the ketol-acid reductoisomerase family.</text>
</comment>
<dbReference type="InterPro" id="IPR008927">
    <property type="entry name" value="6-PGluconate_DH-like_C_sf"/>
</dbReference>
<dbReference type="GO" id="GO:0004455">
    <property type="term" value="F:ketol-acid reductoisomerase activity"/>
    <property type="evidence" value="ECO:0007669"/>
    <property type="project" value="UniProtKB-UniRule"/>
</dbReference>
<dbReference type="GO" id="GO:0016853">
    <property type="term" value="F:isomerase activity"/>
    <property type="evidence" value="ECO:0007669"/>
    <property type="project" value="UniProtKB-KW"/>
</dbReference>
<dbReference type="EMBL" id="JNAR01000004">
    <property type="protein sequence ID" value="KGG10460.1"/>
    <property type="molecule type" value="Genomic_DNA"/>
</dbReference>
<evidence type="ECO:0000256" key="3">
    <source>
        <dbReference type="PROSITE-ProRule" id="PRU01198"/>
    </source>
</evidence>
<dbReference type="InterPro" id="IPR000506">
    <property type="entry name" value="KARI_C"/>
</dbReference>
<comment type="caution">
    <text evidence="5">The sequence shown here is derived from an EMBL/GenBank/DDBJ whole genome shotgun (WGS) entry which is preliminary data.</text>
</comment>
<keyword evidence="3" id="KW-0100">Branched-chain amino acid biosynthesis</keyword>
<dbReference type="Pfam" id="PF01450">
    <property type="entry name" value="KARI_C"/>
    <property type="match status" value="1"/>
</dbReference>
<accession>A0A0A2BCG3</accession>
<proteinExistence type="inferred from homology"/>
<evidence type="ECO:0000313" key="5">
    <source>
        <dbReference type="EMBL" id="KGG10460.1"/>
    </source>
</evidence>
<evidence type="ECO:0000313" key="6">
    <source>
        <dbReference type="Proteomes" id="UP000030481"/>
    </source>
</evidence>
<keyword evidence="3 5" id="KW-0560">Oxidoreductase</keyword>
<protein>
    <recommendedName>
        <fullName evidence="2">Ketol-acid reductoisomerase type 1</fullName>
    </recommendedName>
    <alternativeName>
        <fullName evidence="1">Ketol-acid reductoisomerase type I</fullName>
    </alternativeName>
</protein>